<feature type="non-terminal residue" evidence="2">
    <location>
        <position position="1"/>
    </location>
</feature>
<dbReference type="OMA" id="RYNNIEM"/>
<dbReference type="PROSITE" id="PS00028">
    <property type="entry name" value="ZINC_FINGER_C2H2_1"/>
    <property type="match status" value="1"/>
</dbReference>
<organism evidence="2 3">
    <name type="scientific">Trachipleistophora hominis</name>
    <name type="common">Microsporidian parasite</name>
    <dbReference type="NCBI Taxonomy" id="72359"/>
    <lineage>
        <taxon>Eukaryota</taxon>
        <taxon>Fungi</taxon>
        <taxon>Fungi incertae sedis</taxon>
        <taxon>Microsporidia</taxon>
        <taxon>Pleistophoridae</taxon>
        <taxon>Trachipleistophora</taxon>
    </lineage>
</organism>
<feature type="domain" description="C2H2-type" evidence="1">
    <location>
        <begin position="207"/>
        <end position="228"/>
    </location>
</feature>
<dbReference type="Proteomes" id="UP000011185">
    <property type="component" value="Unassembled WGS sequence"/>
</dbReference>
<keyword evidence="3" id="KW-1185">Reference proteome</keyword>
<gene>
    <name evidence="2" type="ORF">THOM_1779</name>
</gene>
<dbReference type="InterPro" id="IPR013087">
    <property type="entry name" value="Znf_C2H2_type"/>
</dbReference>
<dbReference type="AlphaFoldDB" id="L7JX26"/>
<evidence type="ECO:0000259" key="1">
    <source>
        <dbReference type="PROSITE" id="PS00028"/>
    </source>
</evidence>
<proteinExistence type="predicted"/>
<evidence type="ECO:0000313" key="2">
    <source>
        <dbReference type="EMBL" id="ELQ75282.1"/>
    </source>
</evidence>
<protein>
    <recommendedName>
        <fullName evidence="1">C2H2-type domain-containing protein</fullName>
    </recommendedName>
</protein>
<dbReference type="EMBL" id="JH993974">
    <property type="protein sequence ID" value="ELQ75282.1"/>
    <property type="molecule type" value="Genomic_DNA"/>
</dbReference>
<accession>L7JX26</accession>
<dbReference type="InParanoid" id="L7JX26"/>
<name>L7JX26_TRAHO</name>
<dbReference type="HOGENOM" id="CLU_703156_0_0_1"/>
<dbReference type="VEuPathDB" id="MicrosporidiaDB:THOM_1779"/>
<evidence type="ECO:0000313" key="3">
    <source>
        <dbReference type="Proteomes" id="UP000011185"/>
    </source>
</evidence>
<reference evidence="2 3" key="1">
    <citation type="journal article" date="2012" name="PLoS Pathog.">
        <title>The genome of the obligate intracellular parasite Trachipleistophora hominis: new insights into microsporidian genome dynamics and reductive evolution.</title>
        <authorList>
            <person name="Heinz E."/>
            <person name="Williams T.A."/>
            <person name="Nakjang S."/>
            <person name="Noel C.J."/>
            <person name="Swan D.C."/>
            <person name="Goldberg A.V."/>
            <person name="Harris S.R."/>
            <person name="Weinmaier T."/>
            <person name="Markert S."/>
            <person name="Becher D."/>
            <person name="Bernhardt J."/>
            <person name="Dagan T."/>
            <person name="Hacker C."/>
            <person name="Lucocq J.M."/>
            <person name="Schweder T."/>
            <person name="Rattei T."/>
            <person name="Hall N."/>
            <person name="Hirt R.P."/>
            <person name="Embley T.M."/>
        </authorList>
    </citation>
    <scope>NUCLEOTIDE SEQUENCE [LARGE SCALE GENOMIC DNA]</scope>
</reference>
<dbReference type="OrthoDB" id="2190774at2759"/>
<sequence length="393" mass="46920">VMDKYVVEHCIGISPPFLERSCTKLNKNTVKHNYIGDRVCSFVYLIELVPLNADIETFENLYIRGYQENMHKRYNNIEMHLKMDGRKISNFKETRIVTFNCYDTTVLYILSQYKEIIRLFYCSFSGCHTTRKGKLLLYEIRLFDKHSFFKIMNEPVYSVEIKVINVKTKNKTNNLHYNWNSLKEQNDSEMCHIELLGERYVLDQNMCIFCFKNFSSFNSLNDHVNTMHVYYKSSIKREVDQNILVIKRVDLLYKVKETFAFRNKRKAERSDVPKGSFVSMLYRNAEFDIRNDYNAGEFRYFSAKRIGEIIDTNERKLRLMKMWNDFIIYKKSVGVLPRKYDLVKEFTVILNDTKDILEILILFYQKSILTKNEVLKMINELSLIVREESFTQA</sequence>